<dbReference type="OrthoDB" id="721937at2759"/>
<dbReference type="Gramene" id="TraesROB_scaffold_033313_01G000100.1">
    <property type="protein sequence ID" value="TraesROB_scaffold_033313_01G000100.1"/>
    <property type="gene ID" value="TraesROB_scaffold_033313_01G000100"/>
</dbReference>
<evidence type="ECO:0000256" key="1">
    <source>
        <dbReference type="SAM" id="MobiDB-lite"/>
    </source>
</evidence>
<dbReference type="Gramene" id="TraesCAD_scaffold_011227_01G000300.1">
    <property type="protein sequence ID" value="TraesCAD_scaffold_011227_01G000300.1"/>
    <property type="gene ID" value="TraesCAD_scaffold_011227_01G000300"/>
</dbReference>
<evidence type="ECO:0000313" key="3">
    <source>
        <dbReference type="Proteomes" id="UP000019116"/>
    </source>
</evidence>
<dbReference type="Gramene" id="TraesCS3D02G274800.1">
    <property type="protein sequence ID" value="TraesCS3D02G274800.1.cds1"/>
    <property type="gene ID" value="TraesCS3D02G274800"/>
</dbReference>
<sequence length="225" mass="23510">MSSSDSDEGAWPGGVWPLSLTIRDTEDLARFGLMVPPVSKVPGPWRIGADGVPTRGSPPTPEQLHAFPGARYNRKARRRFWRGKNFDVVLGAFRDAAADRPVGDITGEVGCSRRRRRQLPPAPGPSTRAQQAPPAPALSPLPPAQAALAQDGGPDDTPGLLAVLARSAAEAAAAAREEREMQAALAAVRAQEAQHGGNWWDDDSGDDGGEGGAGVVDLAGASDDE</sequence>
<feature type="compositionally biased region" description="Low complexity" evidence="1">
    <location>
        <begin position="215"/>
        <end position="225"/>
    </location>
</feature>
<feature type="region of interest" description="Disordered" evidence="1">
    <location>
        <begin position="102"/>
        <end position="160"/>
    </location>
</feature>
<feature type="compositionally biased region" description="Acidic residues" evidence="1">
    <location>
        <begin position="200"/>
        <end position="209"/>
    </location>
</feature>
<dbReference type="Gramene" id="TraesCLE_scaffold_091670_01G000100.1">
    <property type="protein sequence ID" value="TraesCLE_scaffold_091670_01G000100.1"/>
    <property type="gene ID" value="TraesCLE_scaffold_091670_01G000100"/>
</dbReference>
<feature type="compositionally biased region" description="Low complexity" evidence="1">
    <location>
        <begin position="184"/>
        <end position="199"/>
    </location>
</feature>
<dbReference type="OMA" id="NWWDDDS"/>
<organism evidence="2">
    <name type="scientific">Triticum aestivum</name>
    <name type="common">Wheat</name>
    <dbReference type="NCBI Taxonomy" id="4565"/>
    <lineage>
        <taxon>Eukaryota</taxon>
        <taxon>Viridiplantae</taxon>
        <taxon>Streptophyta</taxon>
        <taxon>Embryophyta</taxon>
        <taxon>Tracheophyta</taxon>
        <taxon>Spermatophyta</taxon>
        <taxon>Magnoliopsida</taxon>
        <taxon>Liliopsida</taxon>
        <taxon>Poales</taxon>
        <taxon>Poaceae</taxon>
        <taxon>BOP clade</taxon>
        <taxon>Pooideae</taxon>
        <taxon>Triticodae</taxon>
        <taxon>Triticeae</taxon>
        <taxon>Triticinae</taxon>
        <taxon>Triticum</taxon>
    </lineage>
</organism>
<feature type="region of interest" description="Disordered" evidence="1">
    <location>
        <begin position="42"/>
        <end position="63"/>
    </location>
</feature>
<dbReference type="EnsemblPlants" id="TraesCS3D02G274800.1">
    <property type="protein sequence ID" value="TraesCS3D02G274800.1.cds1"/>
    <property type="gene ID" value="TraesCS3D02G274800"/>
</dbReference>
<feature type="region of interest" description="Disordered" evidence="1">
    <location>
        <begin position="184"/>
        <end position="225"/>
    </location>
</feature>
<reference evidence="2" key="1">
    <citation type="submission" date="2018-08" db="EMBL/GenBank/DDBJ databases">
        <authorList>
            <person name="Rossello M."/>
        </authorList>
    </citation>
    <scope>NUCLEOTIDE SEQUENCE [LARGE SCALE GENOMIC DNA]</scope>
    <source>
        <strain evidence="2">cv. Chinese Spring</strain>
    </source>
</reference>
<protein>
    <submittedName>
        <fullName evidence="2">Uncharacterized protein</fullName>
    </submittedName>
</protein>
<feature type="compositionally biased region" description="Pro residues" evidence="1">
    <location>
        <begin position="133"/>
        <end position="143"/>
    </location>
</feature>
<accession>A0A3B6GVN1</accession>
<name>A0A3B6GVN1_WHEAT</name>
<proteinExistence type="predicted"/>
<dbReference type="Proteomes" id="UP000019116">
    <property type="component" value="Chromosome 3D"/>
</dbReference>
<dbReference type="Gramene" id="TraesWEE_scaffold_028071_01G000100.1">
    <property type="protein sequence ID" value="TraesWEE_scaffold_028071_01G000100.1"/>
    <property type="gene ID" value="TraesWEE_scaffold_028071_01G000100"/>
</dbReference>
<dbReference type="AlphaFoldDB" id="A0A3B6GVN1"/>
<dbReference type="Gramene" id="TraesCS3D03G0636200.1">
    <property type="protein sequence ID" value="TraesCS3D03G0636200.1.CDS1"/>
    <property type="gene ID" value="TraesCS3D03G0636200"/>
</dbReference>
<evidence type="ECO:0000313" key="2">
    <source>
        <dbReference type="EnsemblPlants" id="TraesCS3D02G274800.1.cds1"/>
    </source>
</evidence>
<dbReference type="Gramene" id="TraesJUL3D03G01928980.1">
    <property type="protein sequence ID" value="TraesJUL3D03G01928980.1.CDS1"/>
    <property type="gene ID" value="TraesJUL3D03G01928980"/>
</dbReference>
<reference evidence="2" key="2">
    <citation type="submission" date="2018-10" db="UniProtKB">
        <authorList>
            <consortium name="EnsemblPlants"/>
        </authorList>
    </citation>
    <scope>IDENTIFICATION</scope>
</reference>
<keyword evidence="3" id="KW-1185">Reference proteome</keyword>